<keyword evidence="6" id="KW-1185">Reference proteome</keyword>
<dbReference type="PANTHER" id="PTHR43248:SF25">
    <property type="entry name" value="AB HYDROLASE-1 DOMAIN-CONTAINING PROTEIN-RELATED"/>
    <property type="match status" value="1"/>
</dbReference>
<sequence length="507" mass="54922">MIKPQNVVSSLVLLIPLARAAIEWGPCGAFRQPTNLTFSCATLEVPLDYTNKTSTEKLSLDLVKYDAVVKPAKNSILLNFGGPGGEGVGLGLVPLAPLMQAVTGGASDLIGFNPRGTNHTIPFSCFRDAASRSAASQLYPDVLWNASSTAPGEEWARSSLLASACKEQVSDIGELVGTQFVARDMMEIVDALDQGPLLNYYGMSYGSVLGETAAAMFPDRMGRVAIDGILNPYEYYHGYGISQYISTDDVFTGLLSSCLEAGPNQCALAQENITLSELETGVEAIFERLKFNPIPIPELGIILEYSTVKAQVSNMLDFPSEWPTIAAVLAGLAKNDVTPIITLFKAATGQAPSIDFEALYGIRCGDGDLRASSLEAYEPIAEQFEQTSKWFGDAGPTTSSRCAQWPFAAKERYGKDFPTCVKTRNPMLIVGNTYDPATSLESARNVTEIFEESVLLQHDGYGHLSWAQRSTCTIQYMNSYFINGTMPPRDTVCQPDHKPFSPELSAQ</sequence>
<feature type="domain" description="Peptidase S33 tripeptidyl aminopeptidase-like C-terminal" evidence="4">
    <location>
        <begin position="395"/>
        <end position="493"/>
    </location>
</feature>
<dbReference type="EMBL" id="CP138585">
    <property type="protein sequence ID" value="WPH01336.1"/>
    <property type="molecule type" value="Genomic_DNA"/>
</dbReference>
<dbReference type="Proteomes" id="UP001303373">
    <property type="component" value="Chromosome 6"/>
</dbReference>
<keyword evidence="2" id="KW-0378">Hydrolase</keyword>
<proteinExistence type="inferred from homology"/>
<dbReference type="AlphaFoldDB" id="A0AAQ3RA01"/>
<keyword evidence="3" id="KW-0732">Signal</keyword>
<organism evidence="5 6">
    <name type="scientific">Acrodontium crateriforme</name>
    <dbReference type="NCBI Taxonomy" id="150365"/>
    <lineage>
        <taxon>Eukaryota</taxon>
        <taxon>Fungi</taxon>
        <taxon>Dikarya</taxon>
        <taxon>Ascomycota</taxon>
        <taxon>Pezizomycotina</taxon>
        <taxon>Dothideomycetes</taxon>
        <taxon>Dothideomycetidae</taxon>
        <taxon>Mycosphaerellales</taxon>
        <taxon>Teratosphaeriaceae</taxon>
        <taxon>Acrodontium</taxon>
    </lineage>
</organism>
<reference evidence="5 6" key="1">
    <citation type="submission" date="2023-11" db="EMBL/GenBank/DDBJ databases">
        <title>An acidophilic fungus is an integral part of prey digestion in a carnivorous sundew plant.</title>
        <authorList>
            <person name="Tsai I.J."/>
        </authorList>
    </citation>
    <scope>NUCLEOTIDE SEQUENCE [LARGE SCALE GENOMIC DNA]</scope>
    <source>
        <strain evidence="5">169a</strain>
    </source>
</reference>
<dbReference type="Gene3D" id="3.40.50.1820">
    <property type="entry name" value="alpha/beta hydrolase"/>
    <property type="match status" value="1"/>
</dbReference>
<evidence type="ECO:0000256" key="3">
    <source>
        <dbReference type="SAM" id="SignalP"/>
    </source>
</evidence>
<dbReference type="GO" id="GO:0016787">
    <property type="term" value="F:hydrolase activity"/>
    <property type="evidence" value="ECO:0007669"/>
    <property type="project" value="UniProtKB-KW"/>
</dbReference>
<protein>
    <submittedName>
        <fullName evidence="5">TAP-like protein-domain-containing protein</fullName>
    </submittedName>
</protein>
<comment type="similarity">
    <text evidence="1">Belongs to the peptidase S33 family.</text>
</comment>
<dbReference type="Pfam" id="PF08386">
    <property type="entry name" value="Abhydrolase_4"/>
    <property type="match status" value="1"/>
</dbReference>
<evidence type="ECO:0000256" key="1">
    <source>
        <dbReference type="ARBA" id="ARBA00010088"/>
    </source>
</evidence>
<gene>
    <name evidence="5" type="ORF">R9X50_00417700</name>
</gene>
<evidence type="ECO:0000313" key="5">
    <source>
        <dbReference type="EMBL" id="WPH01336.1"/>
    </source>
</evidence>
<name>A0AAQ3RA01_9PEZI</name>
<evidence type="ECO:0000313" key="6">
    <source>
        <dbReference type="Proteomes" id="UP001303373"/>
    </source>
</evidence>
<dbReference type="SUPFAM" id="SSF53474">
    <property type="entry name" value="alpha/beta-Hydrolases"/>
    <property type="match status" value="1"/>
</dbReference>
<accession>A0AAQ3RA01</accession>
<evidence type="ECO:0000256" key="2">
    <source>
        <dbReference type="ARBA" id="ARBA00022801"/>
    </source>
</evidence>
<feature type="signal peptide" evidence="3">
    <location>
        <begin position="1"/>
        <end position="20"/>
    </location>
</feature>
<evidence type="ECO:0000259" key="4">
    <source>
        <dbReference type="Pfam" id="PF08386"/>
    </source>
</evidence>
<dbReference type="PANTHER" id="PTHR43248">
    <property type="entry name" value="2-SUCCINYL-6-HYDROXY-2,4-CYCLOHEXADIENE-1-CARBOXYLATE SYNTHASE"/>
    <property type="match status" value="1"/>
</dbReference>
<dbReference type="InterPro" id="IPR051601">
    <property type="entry name" value="Serine_prot/Carboxylest_S33"/>
</dbReference>
<dbReference type="InterPro" id="IPR013595">
    <property type="entry name" value="Pept_S33_TAP-like_C"/>
</dbReference>
<feature type="chain" id="PRO_5042980496" evidence="3">
    <location>
        <begin position="21"/>
        <end position="507"/>
    </location>
</feature>
<dbReference type="InterPro" id="IPR029058">
    <property type="entry name" value="AB_hydrolase_fold"/>
</dbReference>